<evidence type="ECO:0000256" key="2">
    <source>
        <dbReference type="ARBA" id="ARBA00006669"/>
    </source>
</evidence>
<name>A0A0R1LEA6_9LACO</name>
<organism evidence="9 10">
    <name type="scientific">Levilactobacillus acidifarinae DSM 19394 = JCM 15949</name>
    <dbReference type="NCBI Taxonomy" id="1423715"/>
    <lineage>
        <taxon>Bacteria</taxon>
        <taxon>Bacillati</taxon>
        <taxon>Bacillota</taxon>
        <taxon>Bacilli</taxon>
        <taxon>Lactobacillales</taxon>
        <taxon>Lactobacillaceae</taxon>
        <taxon>Levilactobacillus</taxon>
    </lineage>
</organism>
<dbReference type="EMBL" id="AZDV01000028">
    <property type="protein sequence ID" value="KRK93997.1"/>
    <property type="molecule type" value="Genomic_DNA"/>
</dbReference>
<dbReference type="RefSeq" id="WP_057804712.1">
    <property type="nucleotide sequence ID" value="NZ_AZDV01000028.1"/>
</dbReference>
<dbReference type="Pfam" id="PF04973">
    <property type="entry name" value="NMN_transporter"/>
    <property type="match status" value="1"/>
</dbReference>
<keyword evidence="10" id="KW-1185">Reference proteome</keyword>
<proteinExistence type="inferred from homology"/>
<dbReference type="PANTHER" id="PTHR36122">
    <property type="entry name" value="NICOTINAMIDE RIBOSIDE TRANSPORTER PNUC"/>
    <property type="match status" value="1"/>
</dbReference>
<keyword evidence="3" id="KW-0813">Transport</keyword>
<dbReference type="PANTHER" id="PTHR36122:SF2">
    <property type="entry name" value="NICOTINAMIDE RIBOSIDE TRANSPORTER PNUC"/>
    <property type="match status" value="1"/>
</dbReference>
<dbReference type="OrthoDB" id="9791248at2"/>
<feature type="transmembrane region" description="Helical" evidence="8">
    <location>
        <begin position="185"/>
        <end position="208"/>
    </location>
</feature>
<dbReference type="AlphaFoldDB" id="A0A0R1LEA6"/>
<dbReference type="GO" id="GO:0034257">
    <property type="term" value="F:nicotinamide riboside transmembrane transporter activity"/>
    <property type="evidence" value="ECO:0007669"/>
    <property type="project" value="InterPro"/>
</dbReference>
<feature type="transmembrane region" description="Helical" evidence="8">
    <location>
        <begin position="21"/>
        <end position="38"/>
    </location>
</feature>
<feature type="transmembrane region" description="Helical" evidence="8">
    <location>
        <begin position="44"/>
        <end position="61"/>
    </location>
</feature>
<dbReference type="PATRIC" id="fig|1423715.3.peg.1359"/>
<evidence type="ECO:0000256" key="1">
    <source>
        <dbReference type="ARBA" id="ARBA00004651"/>
    </source>
</evidence>
<keyword evidence="4" id="KW-1003">Cell membrane</keyword>
<evidence type="ECO:0000256" key="4">
    <source>
        <dbReference type="ARBA" id="ARBA00022475"/>
    </source>
</evidence>
<keyword evidence="7 8" id="KW-0472">Membrane</keyword>
<evidence type="ECO:0000313" key="9">
    <source>
        <dbReference type="EMBL" id="KRK93997.1"/>
    </source>
</evidence>
<evidence type="ECO:0000256" key="3">
    <source>
        <dbReference type="ARBA" id="ARBA00022448"/>
    </source>
</evidence>
<gene>
    <name evidence="9" type="ORF">FD25_GL001326</name>
</gene>
<comment type="similarity">
    <text evidence="2">Belongs to the nicotinamide ribonucleoside (NR) uptake permease (TC 4.B.1) family.</text>
</comment>
<dbReference type="InterPro" id="IPR006419">
    <property type="entry name" value="NMN_transpt_PnuC"/>
</dbReference>
<sequence>MDVKKQHGWWFNQLFTNWKPFEVTYVTILVLIQVGVYFLAPDSWIGMVSGVAGTLCLVYGMKGRKISFVFGIVQCLAMTYVAWISHAYGSFAMDIFYVISQPIGWFMWGHDEATHTFKPNTRRWLFVGAFVAWLIGWWVLSMLHGQLPYFDSINFVVSIIAQVLYICKYQENWSLWIVVNSANILYWGILSVQIVIGATAIGTLGANLSQVALQAALLFNSFYATKVWASGEADNEGGAGK</sequence>
<comment type="subcellular location">
    <subcellularLocation>
        <location evidence="1">Cell membrane</location>
        <topology evidence="1">Multi-pass membrane protein</topology>
    </subcellularLocation>
</comment>
<accession>A0A0R1LEA6</accession>
<evidence type="ECO:0000313" key="10">
    <source>
        <dbReference type="Proteomes" id="UP000051955"/>
    </source>
</evidence>
<feature type="transmembrane region" description="Helical" evidence="8">
    <location>
        <begin position="68"/>
        <end position="88"/>
    </location>
</feature>
<evidence type="ECO:0000256" key="7">
    <source>
        <dbReference type="ARBA" id="ARBA00023136"/>
    </source>
</evidence>
<evidence type="ECO:0000256" key="5">
    <source>
        <dbReference type="ARBA" id="ARBA00022692"/>
    </source>
</evidence>
<dbReference type="GO" id="GO:0005886">
    <property type="term" value="C:plasma membrane"/>
    <property type="evidence" value="ECO:0007669"/>
    <property type="project" value="UniProtKB-SubCell"/>
</dbReference>
<protein>
    <submittedName>
        <fullName evidence="9">Nicotinamide mononucleotide transport protein</fullName>
    </submittedName>
</protein>
<keyword evidence="6 8" id="KW-1133">Transmembrane helix</keyword>
<reference evidence="9 10" key="1">
    <citation type="journal article" date="2015" name="Genome Announc.">
        <title>Expanding the biotechnology potential of lactobacilli through comparative genomics of 213 strains and associated genera.</title>
        <authorList>
            <person name="Sun Z."/>
            <person name="Harris H.M."/>
            <person name="McCann A."/>
            <person name="Guo C."/>
            <person name="Argimon S."/>
            <person name="Zhang W."/>
            <person name="Yang X."/>
            <person name="Jeffery I.B."/>
            <person name="Cooney J.C."/>
            <person name="Kagawa T.F."/>
            <person name="Liu W."/>
            <person name="Song Y."/>
            <person name="Salvetti E."/>
            <person name="Wrobel A."/>
            <person name="Rasinkangas P."/>
            <person name="Parkhill J."/>
            <person name="Rea M.C."/>
            <person name="O'Sullivan O."/>
            <person name="Ritari J."/>
            <person name="Douillard F.P."/>
            <person name="Paul Ross R."/>
            <person name="Yang R."/>
            <person name="Briner A.E."/>
            <person name="Felis G.E."/>
            <person name="de Vos W.M."/>
            <person name="Barrangou R."/>
            <person name="Klaenhammer T.R."/>
            <person name="Caufield P.W."/>
            <person name="Cui Y."/>
            <person name="Zhang H."/>
            <person name="O'Toole P.W."/>
        </authorList>
    </citation>
    <scope>NUCLEOTIDE SEQUENCE [LARGE SCALE GENOMIC DNA]</scope>
    <source>
        <strain evidence="9 10">DSM 19394</strain>
    </source>
</reference>
<evidence type="ECO:0000256" key="6">
    <source>
        <dbReference type="ARBA" id="ARBA00022989"/>
    </source>
</evidence>
<dbReference type="Proteomes" id="UP000051955">
    <property type="component" value="Unassembled WGS sequence"/>
</dbReference>
<keyword evidence="5 8" id="KW-0812">Transmembrane</keyword>
<comment type="caution">
    <text evidence="9">The sequence shown here is derived from an EMBL/GenBank/DDBJ whole genome shotgun (WGS) entry which is preliminary data.</text>
</comment>
<dbReference type="NCBIfam" id="TIGR01528">
    <property type="entry name" value="NMN_trans_PnuC"/>
    <property type="match status" value="1"/>
</dbReference>
<feature type="transmembrane region" description="Helical" evidence="8">
    <location>
        <begin position="124"/>
        <end position="140"/>
    </location>
</feature>
<evidence type="ECO:0000256" key="8">
    <source>
        <dbReference type="SAM" id="Phobius"/>
    </source>
</evidence>
<dbReference type="STRING" id="1423715.FD25_GL001326"/>